<evidence type="ECO:0000313" key="6">
    <source>
        <dbReference type="EMBL" id="OGK41716.1"/>
    </source>
</evidence>
<evidence type="ECO:0000256" key="5">
    <source>
        <dbReference type="ARBA" id="ARBA00023277"/>
    </source>
</evidence>
<evidence type="ECO:0008006" key="8">
    <source>
        <dbReference type="Google" id="ProtNLM"/>
    </source>
</evidence>
<dbReference type="EMBL" id="MGAG01000010">
    <property type="protein sequence ID" value="OGK41716.1"/>
    <property type="molecule type" value="Genomic_DNA"/>
</dbReference>
<dbReference type="SUPFAM" id="SSF88713">
    <property type="entry name" value="Glycoside hydrolase/deacetylase"/>
    <property type="match status" value="1"/>
</dbReference>
<evidence type="ECO:0000256" key="3">
    <source>
        <dbReference type="ARBA" id="ARBA00022801"/>
    </source>
</evidence>
<sequence>MRKIVIQGDDWGYSEETNAGIEYAYEHGILTETTAMVNLLDKNKKSEYRNRIGGLINKSGLRKPELGIGIHLNVTYGKPISLNWPQPEFTRPYKGTGKPEEWIGSAWQMYFSKFTPTQIEDEYRRQIELGMEIFGNIDHLDSHHFSAAYNPLKQVYKKLAKEYRLAVRPYASLSEKPVYGGDFIVRKVDINKIKNAGIKIADNYILKLFFNEKDPIKSFLREVDRIDDGKTAEVMFHPAKGQKADNWRIIDLKTLIDKNTLHYLGNKNIQLITYKDL</sequence>
<evidence type="ECO:0000256" key="4">
    <source>
        <dbReference type="ARBA" id="ARBA00022842"/>
    </source>
</evidence>
<comment type="cofactor">
    <cofactor evidence="1">
        <name>Mg(2+)</name>
        <dbReference type="ChEBI" id="CHEBI:18420"/>
    </cofactor>
</comment>
<evidence type="ECO:0000256" key="1">
    <source>
        <dbReference type="ARBA" id="ARBA00001946"/>
    </source>
</evidence>
<keyword evidence="3" id="KW-0378">Hydrolase</keyword>
<dbReference type="GO" id="GO:0016787">
    <property type="term" value="F:hydrolase activity"/>
    <property type="evidence" value="ECO:0007669"/>
    <property type="project" value="UniProtKB-KW"/>
</dbReference>
<reference evidence="6 7" key="1">
    <citation type="journal article" date="2016" name="Nat. Commun.">
        <title>Thousands of microbial genomes shed light on interconnected biogeochemical processes in an aquifer system.</title>
        <authorList>
            <person name="Anantharaman K."/>
            <person name="Brown C.T."/>
            <person name="Hug L.A."/>
            <person name="Sharon I."/>
            <person name="Castelle C.J."/>
            <person name="Probst A.J."/>
            <person name="Thomas B.C."/>
            <person name="Singh A."/>
            <person name="Wilkins M.J."/>
            <person name="Karaoz U."/>
            <person name="Brodie E.L."/>
            <person name="Williams K.H."/>
            <person name="Hubbard S.S."/>
            <person name="Banfield J.F."/>
        </authorList>
    </citation>
    <scope>NUCLEOTIDE SEQUENCE [LARGE SCALE GENOMIC DNA]</scope>
</reference>
<keyword evidence="2" id="KW-0479">Metal-binding</keyword>
<name>A0A1F7IED4_9BACT</name>
<comment type="caution">
    <text evidence="6">The sequence shown here is derived from an EMBL/GenBank/DDBJ whole genome shotgun (WGS) entry which is preliminary data.</text>
</comment>
<dbReference type="InterPro" id="IPR011330">
    <property type="entry name" value="Glyco_hydro/deAcase_b/a-brl"/>
</dbReference>
<dbReference type="STRING" id="1802056.A2954_07610"/>
<dbReference type="GO" id="GO:0046872">
    <property type="term" value="F:metal ion binding"/>
    <property type="evidence" value="ECO:0007669"/>
    <property type="project" value="UniProtKB-KW"/>
</dbReference>
<gene>
    <name evidence="6" type="ORF">A2954_07610</name>
</gene>
<protein>
    <recommendedName>
        <fullName evidence="8">NodB homology domain-containing protein</fullName>
    </recommendedName>
</protein>
<dbReference type="PANTHER" id="PTHR31609:SF1">
    <property type="entry name" value="CARBOHYDRATE DEACETYLASE"/>
    <property type="match status" value="1"/>
</dbReference>
<dbReference type="Gene3D" id="3.20.20.370">
    <property type="entry name" value="Glycoside hydrolase/deacetylase"/>
    <property type="match status" value="1"/>
</dbReference>
<keyword evidence="5" id="KW-0119">Carbohydrate metabolism</keyword>
<dbReference type="PANTHER" id="PTHR31609">
    <property type="entry name" value="YDJC DEACETYLASE FAMILY MEMBER"/>
    <property type="match status" value="1"/>
</dbReference>
<dbReference type="Proteomes" id="UP000177698">
    <property type="component" value="Unassembled WGS sequence"/>
</dbReference>
<dbReference type="GO" id="GO:0019213">
    <property type="term" value="F:deacetylase activity"/>
    <property type="evidence" value="ECO:0007669"/>
    <property type="project" value="TreeGrafter"/>
</dbReference>
<accession>A0A1F7IED4</accession>
<dbReference type="Pfam" id="PF04794">
    <property type="entry name" value="YdjC"/>
    <property type="match status" value="1"/>
</dbReference>
<evidence type="ECO:0000256" key="2">
    <source>
        <dbReference type="ARBA" id="ARBA00022723"/>
    </source>
</evidence>
<keyword evidence="4" id="KW-0460">Magnesium</keyword>
<proteinExistence type="predicted"/>
<organism evidence="6 7">
    <name type="scientific">Candidatus Roizmanbacteria bacterium RIFCSPLOWO2_01_FULL_37_12</name>
    <dbReference type="NCBI Taxonomy" id="1802056"/>
    <lineage>
        <taxon>Bacteria</taxon>
        <taxon>Candidatus Roizmaniibacteriota</taxon>
    </lineage>
</organism>
<dbReference type="InterPro" id="IPR006879">
    <property type="entry name" value="YdjC-like"/>
</dbReference>
<dbReference type="AlphaFoldDB" id="A0A1F7IED4"/>
<evidence type="ECO:0000313" key="7">
    <source>
        <dbReference type="Proteomes" id="UP000177698"/>
    </source>
</evidence>
<dbReference type="GO" id="GO:0005975">
    <property type="term" value="P:carbohydrate metabolic process"/>
    <property type="evidence" value="ECO:0007669"/>
    <property type="project" value="InterPro"/>
</dbReference>